<accession>A0A9P1E6L5</accession>
<reference evidence="2" key="1">
    <citation type="submission" date="2022-07" db="EMBL/GenBank/DDBJ databases">
        <authorList>
            <person name="Macas J."/>
            <person name="Novak P."/>
            <person name="Neumann P."/>
        </authorList>
    </citation>
    <scope>NUCLEOTIDE SEQUENCE</scope>
</reference>
<dbReference type="OrthoDB" id="1296147at2759"/>
<organism evidence="2 3">
    <name type="scientific">Cuscuta europaea</name>
    <name type="common">European dodder</name>
    <dbReference type="NCBI Taxonomy" id="41803"/>
    <lineage>
        <taxon>Eukaryota</taxon>
        <taxon>Viridiplantae</taxon>
        <taxon>Streptophyta</taxon>
        <taxon>Embryophyta</taxon>
        <taxon>Tracheophyta</taxon>
        <taxon>Spermatophyta</taxon>
        <taxon>Magnoliopsida</taxon>
        <taxon>eudicotyledons</taxon>
        <taxon>Gunneridae</taxon>
        <taxon>Pentapetalae</taxon>
        <taxon>asterids</taxon>
        <taxon>lamiids</taxon>
        <taxon>Solanales</taxon>
        <taxon>Convolvulaceae</taxon>
        <taxon>Cuscuteae</taxon>
        <taxon>Cuscuta</taxon>
        <taxon>Cuscuta subgen. Cuscuta</taxon>
    </lineage>
</organism>
<proteinExistence type="predicted"/>
<dbReference type="Proteomes" id="UP001152484">
    <property type="component" value="Unassembled WGS sequence"/>
</dbReference>
<keyword evidence="3" id="KW-1185">Reference proteome</keyword>
<evidence type="ECO:0000313" key="3">
    <source>
        <dbReference type="Proteomes" id="UP001152484"/>
    </source>
</evidence>
<comment type="caution">
    <text evidence="2">The sequence shown here is derived from an EMBL/GenBank/DDBJ whole genome shotgun (WGS) entry which is preliminary data.</text>
</comment>
<evidence type="ECO:0000256" key="1">
    <source>
        <dbReference type="SAM" id="MobiDB-lite"/>
    </source>
</evidence>
<feature type="compositionally biased region" description="Basic and acidic residues" evidence="1">
    <location>
        <begin position="8"/>
        <end position="18"/>
    </location>
</feature>
<gene>
    <name evidence="2" type="ORF">CEURO_LOCUS8859</name>
</gene>
<evidence type="ECO:0000313" key="2">
    <source>
        <dbReference type="EMBL" id="CAH9084072.1"/>
    </source>
</evidence>
<protein>
    <recommendedName>
        <fullName evidence="4">Retrotransposon Copia-like N-terminal domain-containing protein</fullName>
    </recommendedName>
</protein>
<dbReference type="EMBL" id="CAMAPE010000017">
    <property type="protein sequence ID" value="CAH9084072.1"/>
    <property type="molecule type" value="Genomic_DNA"/>
</dbReference>
<evidence type="ECO:0008006" key="4">
    <source>
        <dbReference type="Google" id="ProtNLM"/>
    </source>
</evidence>
<sequence length="121" mass="13543">MTNGSDNSHNEPVRRRINDPSSPYYMTGSNFPGLNICGMMLRGENNYHEWAVATKNGFRALANAVTEKDEEGSSVQKEDGRVPGFTDEQWQGLIKFLEKSKISAPTEKLTGPAYKDADWSR</sequence>
<name>A0A9P1E6L5_CUSEU</name>
<dbReference type="AlphaFoldDB" id="A0A9P1E6L5"/>
<feature type="region of interest" description="Disordered" evidence="1">
    <location>
        <begin position="1"/>
        <end position="24"/>
    </location>
</feature>